<dbReference type="InterPro" id="IPR018838">
    <property type="entry name" value="ZGRF1-like_N"/>
</dbReference>
<evidence type="ECO:0000313" key="4">
    <source>
        <dbReference type="Proteomes" id="UP000288805"/>
    </source>
</evidence>
<evidence type="ECO:0000259" key="2">
    <source>
        <dbReference type="Pfam" id="PF10382"/>
    </source>
</evidence>
<dbReference type="EMBL" id="QGNW01000143">
    <property type="protein sequence ID" value="RVW91609.1"/>
    <property type="molecule type" value="Genomic_DNA"/>
</dbReference>
<feature type="domain" description="5'-3' DNA helicase ZGRF1-like N-terminal" evidence="2">
    <location>
        <begin position="38"/>
        <end position="112"/>
    </location>
</feature>
<feature type="domain" description="5'-3' DNA helicase ZGRF1-like N-terminal" evidence="2">
    <location>
        <begin position="201"/>
        <end position="307"/>
    </location>
</feature>
<organism evidence="3 4">
    <name type="scientific">Vitis vinifera</name>
    <name type="common">Grape</name>
    <dbReference type="NCBI Taxonomy" id="29760"/>
    <lineage>
        <taxon>Eukaryota</taxon>
        <taxon>Viridiplantae</taxon>
        <taxon>Streptophyta</taxon>
        <taxon>Embryophyta</taxon>
        <taxon>Tracheophyta</taxon>
        <taxon>Spermatophyta</taxon>
        <taxon>Magnoliopsida</taxon>
        <taxon>eudicotyledons</taxon>
        <taxon>Gunneridae</taxon>
        <taxon>Pentapetalae</taxon>
        <taxon>rosids</taxon>
        <taxon>Vitales</taxon>
        <taxon>Vitaceae</taxon>
        <taxon>Viteae</taxon>
        <taxon>Vitis</taxon>
    </lineage>
</organism>
<comment type="caution">
    <text evidence="3">The sequence shown here is derived from an EMBL/GenBank/DDBJ whole genome shotgun (WGS) entry which is preliminary data.</text>
</comment>
<feature type="compositionally biased region" description="Basic and acidic residues" evidence="1">
    <location>
        <begin position="614"/>
        <end position="624"/>
    </location>
</feature>
<feature type="domain" description="5'-3' DNA helicase ZGRF1-like N-terminal" evidence="2">
    <location>
        <begin position="369"/>
        <end position="441"/>
    </location>
</feature>
<protein>
    <recommendedName>
        <fullName evidence="2">5'-3' DNA helicase ZGRF1-like N-terminal domain-containing protein</fullName>
    </recommendedName>
</protein>
<reference evidence="3 4" key="1">
    <citation type="journal article" date="2018" name="PLoS Genet.">
        <title>Population sequencing reveals clonal diversity and ancestral inbreeding in the grapevine cultivar Chardonnay.</title>
        <authorList>
            <person name="Roach M.J."/>
            <person name="Johnson D.L."/>
            <person name="Bohlmann J."/>
            <person name="van Vuuren H.J."/>
            <person name="Jones S.J."/>
            <person name="Pretorius I.S."/>
            <person name="Schmidt S.A."/>
            <person name="Borneman A.R."/>
        </authorList>
    </citation>
    <scope>NUCLEOTIDE SEQUENCE [LARGE SCALE GENOMIC DNA]</scope>
    <source>
        <strain evidence="4">cv. Chardonnay</strain>
        <tissue evidence="3">Leaf</tissue>
    </source>
</reference>
<feature type="compositionally biased region" description="Basic and acidic residues" evidence="1">
    <location>
        <begin position="687"/>
        <end position="699"/>
    </location>
</feature>
<feature type="region of interest" description="Disordered" evidence="1">
    <location>
        <begin position="614"/>
        <end position="651"/>
    </location>
</feature>
<evidence type="ECO:0000313" key="3">
    <source>
        <dbReference type="EMBL" id="RVW91609.1"/>
    </source>
</evidence>
<accession>A0A438I4I1</accession>
<feature type="region of interest" description="Disordered" evidence="1">
    <location>
        <begin position="676"/>
        <end position="708"/>
    </location>
</feature>
<dbReference type="PANTHER" id="PTHR28535:SF1">
    <property type="entry name" value="PROTEIN ZGRF1"/>
    <property type="match status" value="1"/>
</dbReference>
<feature type="compositionally biased region" description="Basic and acidic residues" evidence="1">
    <location>
        <begin position="642"/>
        <end position="651"/>
    </location>
</feature>
<name>A0A438I4I1_VITVI</name>
<sequence>MEVQISIPNLSSTTPILELSVSFSGGSTLKLWKQMEDIRRWSVTYTKHIRQKRKVYQDGLLELHTSTGKVMLYDDCEKLLYCKVLKKEEVIRPGETLTFDTCLIDIGDPEGDHKTLSDLNSQGKNEKIMENSRLSNGQTFRKNSVFTEIRKFNSEKNKTLSFNLSPSQRIIRANYISEFKKSELHKYGTLPSSPDTPKSTVTEWQALYTTQITQKAKKYHDGFLRLSIGGSQGRQVNYHYFHRSRGKPPRIITSLRNRSSVLGVVMLYDASKKLLDSRFLKKDEVIRSGESLTFDAHLVDVGEPEGNHKPVMGLNVQGINCKEVGESGILHGEQNNSKASKAVLRRMVFGHTAIVIILVFRTYLLFTAEWNALYTTQITQKSKKYQSGILRLVSCGSYQMQVTLLNEEGSTLSSKFLALSVDVRTGSTIELPKYLVEVGEPWTNLEGEAQNNGCLGKEVNSDLDNIQLSRRVPIIKPSHGDAQNNGCLGKEVDSDLDKIKFSRRVTINKPLRGTHEILSILKKPITQESVSPTRKAPVEQGLHSQSSDLVHLDIQHAYVQQSNVSKTGAMEDHEDEFKVLNEGTNGTHTYKSEIPESKALHTDTSFDFIKLEDSDNKAEPESKDSTSSGFNPGSSTSNILRPKFDTGHSDRSIMDSTSFIERLQAYCRSDAVILDFSEENQPPSGSKPHEELTSSKEIDECPTFDLGF</sequence>
<gene>
    <name evidence="3" type="ORF">CK203_024265</name>
</gene>
<proteinExistence type="predicted"/>
<dbReference type="Pfam" id="PF10382">
    <property type="entry name" value="ZGRF1-like_N"/>
    <property type="match status" value="3"/>
</dbReference>
<dbReference type="Proteomes" id="UP000288805">
    <property type="component" value="Unassembled WGS sequence"/>
</dbReference>
<dbReference type="PANTHER" id="PTHR28535">
    <property type="entry name" value="ZINC FINGER GRF-TYPE CONTAINING 1"/>
    <property type="match status" value="1"/>
</dbReference>
<dbReference type="AlphaFoldDB" id="A0A438I4I1"/>
<dbReference type="InterPro" id="IPR052800">
    <property type="entry name" value="DNA_Repair_Helicase_ZGRF1"/>
</dbReference>
<feature type="compositionally biased region" description="Polar residues" evidence="1">
    <location>
        <begin position="625"/>
        <end position="639"/>
    </location>
</feature>
<evidence type="ECO:0000256" key="1">
    <source>
        <dbReference type="SAM" id="MobiDB-lite"/>
    </source>
</evidence>